<keyword evidence="2" id="KW-1185">Reference proteome</keyword>
<dbReference type="EMBL" id="KE504556">
    <property type="protein sequence ID" value="EPS92474.1"/>
    <property type="molecule type" value="Genomic_DNA"/>
</dbReference>
<proteinExistence type="predicted"/>
<gene>
    <name evidence="1" type="ORF">FOMPIDRAFT_1021021</name>
</gene>
<dbReference type="HOGENOM" id="CLU_1109237_0_0_1"/>
<evidence type="ECO:0000313" key="1">
    <source>
        <dbReference type="EMBL" id="EPS92474.1"/>
    </source>
</evidence>
<dbReference type="AlphaFoldDB" id="S8F0A6"/>
<sequence length="251" mass="28462">CPEQTSGHTLTAEVCDFQINEDFLPRVKAAIPQDEMPQWENRHILLGSIPEWNRSLEYPLELRDGRRKVAVKVMWYIFERPISMPLLAWVFNEAVAFLPVSQPFTQEMFPDLNPWAPVPASGWRKLQTWNSRRGKWEPLPESGVLPIPLPLTEVPLVCFSGTTWIKPHPSEACKGGMVGAMPSIKAQIYDVPFIWPQRLPLNRYRLNASWCVTFAGRVPAIESRWVDVPGPGETVREDGSENDVALGLHGL</sequence>
<reference evidence="1 2" key="1">
    <citation type="journal article" date="2012" name="Science">
        <title>The Paleozoic origin of enzymatic lignin decomposition reconstructed from 31 fungal genomes.</title>
        <authorList>
            <person name="Floudas D."/>
            <person name="Binder M."/>
            <person name="Riley R."/>
            <person name="Barry K."/>
            <person name="Blanchette R.A."/>
            <person name="Henrissat B."/>
            <person name="Martinez A.T."/>
            <person name="Otillar R."/>
            <person name="Spatafora J.W."/>
            <person name="Yadav J.S."/>
            <person name="Aerts A."/>
            <person name="Benoit I."/>
            <person name="Boyd A."/>
            <person name="Carlson A."/>
            <person name="Copeland A."/>
            <person name="Coutinho P.M."/>
            <person name="de Vries R.P."/>
            <person name="Ferreira P."/>
            <person name="Findley K."/>
            <person name="Foster B."/>
            <person name="Gaskell J."/>
            <person name="Glotzer D."/>
            <person name="Gorecki P."/>
            <person name="Heitman J."/>
            <person name="Hesse C."/>
            <person name="Hori C."/>
            <person name="Igarashi K."/>
            <person name="Jurgens J.A."/>
            <person name="Kallen N."/>
            <person name="Kersten P."/>
            <person name="Kohler A."/>
            <person name="Kuees U."/>
            <person name="Kumar T.K.A."/>
            <person name="Kuo A."/>
            <person name="LaButti K."/>
            <person name="Larrondo L.F."/>
            <person name="Lindquist E."/>
            <person name="Ling A."/>
            <person name="Lombard V."/>
            <person name="Lucas S."/>
            <person name="Lundell T."/>
            <person name="Martin R."/>
            <person name="McLaughlin D.J."/>
            <person name="Morgenstern I."/>
            <person name="Morin E."/>
            <person name="Murat C."/>
            <person name="Nagy L.G."/>
            <person name="Nolan M."/>
            <person name="Ohm R.A."/>
            <person name="Patyshakuliyeva A."/>
            <person name="Rokas A."/>
            <person name="Ruiz-Duenas F.J."/>
            <person name="Sabat G."/>
            <person name="Salamov A."/>
            <person name="Samejima M."/>
            <person name="Schmutz J."/>
            <person name="Slot J.C."/>
            <person name="St John F."/>
            <person name="Stenlid J."/>
            <person name="Sun H."/>
            <person name="Sun S."/>
            <person name="Syed K."/>
            <person name="Tsang A."/>
            <person name="Wiebenga A."/>
            <person name="Young D."/>
            <person name="Pisabarro A."/>
            <person name="Eastwood D.C."/>
            <person name="Martin F."/>
            <person name="Cullen D."/>
            <person name="Grigoriev I.V."/>
            <person name="Hibbett D.S."/>
        </authorList>
    </citation>
    <scope>NUCLEOTIDE SEQUENCE</scope>
    <source>
        <strain evidence="2">FP-58527</strain>
    </source>
</reference>
<name>S8F0A6_FOMSC</name>
<feature type="non-terminal residue" evidence="1">
    <location>
        <position position="1"/>
    </location>
</feature>
<organism evidence="1 2">
    <name type="scientific">Fomitopsis schrenkii</name>
    <name type="common">Brown rot fungus</name>
    <dbReference type="NCBI Taxonomy" id="2126942"/>
    <lineage>
        <taxon>Eukaryota</taxon>
        <taxon>Fungi</taxon>
        <taxon>Dikarya</taxon>
        <taxon>Basidiomycota</taxon>
        <taxon>Agaricomycotina</taxon>
        <taxon>Agaricomycetes</taxon>
        <taxon>Polyporales</taxon>
        <taxon>Fomitopsis</taxon>
    </lineage>
</organism>
<accession>S8F0A6</accession>
<dbReference type="Proteomes" id="UP000015241">
    <property type="component" value="Unassembled WGS sequence"/>
</dbReference>
<evidence type="ECO:0000313" key="2">
    <source>
        <dbReference type="Proteomes" id="UP000015241"/>
    </source>
</evidence>
<protein>
    <submittedName>
        <fullName evidence="1">Uncharacterized protein</fullName>
    </submittedName>
</protein>
<dbReference type="InParanoid" id="S8F0A6"/>